<name>A0A6J4SQZ0_9ACTN</name>
<protein>
    <submittedName>
        <fullName evidence="2">Uncharacterized protein</fullName>
    </submittedName>
</protein>
<dbReference type="AlphaFoldDB" id="A0A6J4SQZ0"/>
<feature type="non-terminal residue" evidence="2">
    <location>
        <position position="73"/>
    </location>
</feature>
<dbReference type="EMBL" id="CADCVV010000108">
    <property type="protein sequence ID" value="CAA9502934.1"/>
    <property type="molecule type" value="Genomic_DNA"/>
</dbReference>
<evidence type="ECO:0000256" key="1">
    <source>
        <dbReference type="SAM" id="MobiDB-lite"/>
    </source>
</evidence>
<reference evidence="2" key="1">
    <citation type="submission" date="2020-02" db="EMBL/GenBank/DDBJ databases">
        <authorList>
            <person name="Meier V. D."/>
        </authorList>
    </citation>
    <scope>NUCLEOTIDE SEQUENCE</scope>
    <source>
        <strain evidence="2">AVDCRST_MAG17</strain>
    </source>
</reference>
<feature type="compositionally biased region" description="Basic and acidic residues" evidence="1">
    <location>
        <begin position="56"/>
        <end position="65"/>
    </location>
</feature>
<organism evidence="2">
    <name type="scientific">uncultured Solirubrobacterales bacterium</name>
    <dbReference type="NCBI Taxonomy" id="768556"/>
    <lineage>
        <taxon>Bacteria</taxon>
        <taxon>Bacillati</taxon>
        <taxon>Actinomycetota</taxon>
        <taxon>Thermoleophilia</taxon>
        <taxon>Solirubrobacterales</taxon>
        <taxon>environmental samples</taxon>
    </lineage>
</organism>
<accession>A0A6J4SQZ0</accession>
<evidence type="ECO:0000313" key="2">
    <source>
        <dbReference type="EMBL" id="CAA9502934.1"/>
    </source>
</evidence>
<proteinExistence type="predicted"/>
<gene>
    <name evidence="2" type="ORF">AVDCRST_MAG17-1498</name>
</gene>
<feature type="non-terminal residue" evidence="2">
    <location>
        <position position="1"/>
    </location>
</feature>
<feature type="region of interest" description="Disordered" evidence="1">
    <location>
        <begin position="33"/>
        <end position="73"/>
    </location>
</feature>
<sequence length="73" mass="8228">ERNAAADTRREALGAQAGARHLLRARAPVWSRNRRALPAPGAERRLPRGQPPHRPARQDERDTYRRAKSTLAV</sequence>